<dbReference type="InterPro" id="IPR051800">
    <property type="entry name" value="PqiA-PqiB_transport"/>
</dbReference>
<comment type="similarity">
    <text evidence="2">Belongs to the PqiA family.</text>
</comment>
<feature type="transmembrane region" description="Helical" evidence="8">
    <location>
        <begin position="388"/>
        <end position="407"/>
    </location>
</feature>
<dbReference type="InterPro" id="IPR007498">
    <property type="entry name" value="PqiA-like"/>
</dbReference>
<evidence type="ECO:0000256" key="5">
    <source>
        <dbReference type="ARBA" id="ARBA00022692"/>
    </source>
</evidence>
<dbReference type="GO" id="GO:0005886">
    <property type="term" value="C:plasma membrane"/>
    <property type="evidence" value="ECO:0007669"/>
    <property type="project" value="UniProtKB-SubCell"/>
</dbReference>
<feature type="transmembrane region" description="Helical" evidence="8">
    <location>
        <begin position="57"/>
        <end position="77"/>
    </location>
</feature>
<proteinExistence type="inferred from homology"/>
<dbReference type="RefSeq" id="WP_217642488.1">
    <property type="nucleotide sequence ID" value="NZ_FOUE01000003.1"/>
</dbReference>
<dbReference type="PANTHER" id="PTHR30462">
    <property type="entry name" value="INTERMEMBRANE TRANSPORT PROTEIN PQIB-RELATED"/>
    <property type="match status" value="1"/>
</dbReference>
<dbReference type="Pfam" id="PF04403">
    <property type="entry name" value="PqiA"/>
    <property type="match status" value="2"/>
</dbReference>
<keyword evidence="3" id="KW-1003">Cell membrane</keyword>
<name>A0A1I4PZN0_9GAMM</name>
<dbReference type="NCBIfam" id="TIGR00155">
    <property type="entry name" value="pqiA_fam"/>
    <property type="match status" value="1"/>
</dbReference>
<dbReference type="Proteomes" id="UP000198519">
    <property type="component" value="Unassembled WGS sequence"/>
</dbReference>
<evidence type="ECO:0000256" key="8">
    <source>
        <dbReference type="SAM" id="Phobius"/>
    </source>
</evidence>
<dbReference type="PANTHER" id="PTHR30462:SF3">
    <property type="entry name" value="INTERMEMBRANE TRANSPORT PROTEIN PQIA"/>
    <property type="match status" value="1"/>
</dbReference>
<evidence type="ECO:0000256" key="6">
    <source>
        <dbReference type="ARBA" id="ARBA00022989"/>
    </source>
</evidence>
<evidence type="ECO:0000256" key="1">
    <source>
        <dbReference type="ARBA" id="ARBA00004429"/>
    </source>
</evidence>
<evidence type="ECO:0000256" key="4">
    <source>
        <dbReference type="ARBA" id="ARBA00022519"/>
    </source>
</evidence>
<keyword evidence="5 8" id="KW-0812">Transmembrane</keyword>
<evidence type="ECO:0000313" key="9">
    <source>
        <dbReference type="EMBL" id="SFM33204.1"/>
    </source>
</evidence>
<comment type="subcellular location">
    <subcellularLocation>
        <location evidence="1">Cell inner membrane</location>
        <topology evidence="1">Multi-pass membrane protein</topology>
    </subcellularLocation>
</comment>
<keyword evidence="7 8" id="KW-0472">Membrane</keyword>
<dbReference type="STRING" id="488535.SAMN04487963_2095"/>
<gene>
    <name evidence="9" type="ORF">SAMN04487963_2095</name>
</gene>
<accession>A0A1I4PZN0</accession>
<keyword evidence="6 8" id="KW-1133">Transmembrane helix</keyword>
<feature type="transmembrane region" description="Helical" evidence="8">
    <location>
        <begin position="262"/>
        <end position="282"/>
    </location>
</feature>
<protein>
    <submittedName>
        <fullName evidence="9">Paraquat-inducible protein A</fullName>
    </submittedName>
</protein>
<dbReference type="InterPro" id="IPR005219">
    <property type="entry name" value="PqiA-like_proteobact"/>
</dbReference>
<feature type="transmembrane region" description="Helical" evidence="8">
    <location>
        <begin position="357"/>
        <end position="376"/>
    </location>
</feature>
<reference evidence="10" key="1">
    <citation type="submission" date="2016-10" db="EMBL/GenBank/DDBJ databases">
        <authorList>
            <person name="Varghese N."/>
            <person name="Submissions S."/>
        </authorList>
    </citation>
    <scope>NUCLEOTIDE SEQUENCE [LARGE SCALE GENOMIC DNA]</scope>
    <source>
        <strain evidence="10">CGMCC 1.7061</strain>
    </source>
</reference>
<dbReference type="AlphaFoldDB" id="A0A1I4PZN0"/>
<feature type="transmembrane region" description="Helical" evidence="8">
    <location>
        <begin position="310"/>
        <end position="336"/>
    </location>
</feature>
<keyword evidence="10" id="KW-1185">Reference proteome</keyword>
<sequence length="430" mass="47590">MPEQPASPETRPHLLLACHECDLVSVITIRQDGEWHQCPRCHHALLRPAQNDQLTPALAFTALILLLLSLAFPYIAFEKSGLERAMTVTDAANELATYHHPLLSVIVIATIIVIPAFYLLSVCWIHLGLAARQPLPGSLTLARWLPRLQPWMMADVFAIAALVSLVKIIAMAHVQLLEAFWTFTGYALLLLITVTRMNTISLWQRLLGTLLQPLGTQPGRTAQAQGLIGCAWCGQLQPLGKHHCLRCSSPLHERHPFTLQRVWALLITSVLACFPAHLYPIMVTSSLGQSEPSTIIGGVMLFIDHGDWPIALVIFTASVLVPFGKIFAIGWLCIAASRRNHSFDMASQMRLYRFTEWIGRWSMIDVFVVAIIVGLFQLGNILTIEPGLGGLAFSAVVIFTMLAALQFDPRLIWDQLQSPAPSSRQPEATS</sequence>
<organism evidence="9 10">
    <name type="scientific">Marinobacter zhejiangensis</name>
    <dbReference type="NCBI Taxonomy" id="488535"/>
    <lineage>
        <taxon>Bacteria</taxon>
        <taxon>Pseudomonadati</taxon>
        <taxon>Pseudomonadota</taxon>
        <taxon>Gammaproteobacteria</taxon>
        <taxon>Pseudomonadales</taxon>
        <taxon>Marinobacteraceae</taxon>
        <taxon>Marinobacter</taxon>
    </lineage>
</organism>
<evidence type="ECO:0000313" key="10">
    <source>
        <dbReference type="Proteomes" id="UP000198519"/>
    </source>
</evidence>
<dbReference type="EMBL" id="FOUE01000003">
    <property type="protein sequence ID" value="SFM33204.1"/>
    <property type="molecule type" value="Genomic_DNA"/>
</dbReference>
<evidence type="ECO:0000256" key="2">
    <source>
        <dbReference type="ARBA" id="ARBA00007555"/>
    </source>
</evidence>
<feature type="transmembrane region" description="Helical" evidence="8">
    <location>
        <begin position="179"/>
        <end position="197"/>
    </location>
</feature>
<evidence type="ECO:0000256" key="3">
    <source>
        <dbReference type="ARBA" id="ARBA00022475"/>
    </source>
</evidence>
<feature type="transmembrane region" description="Helical" evidence="8">
    <location>
        <begin position="151"/>
        <end position="173"/>
    </location>
</feature>
<keyword evidence="4" id="KW-0997">Cell inner membrane</keyword>
<evidence type="ECO:0000256" key="7">
    <source>
        <dbReference type="ARBA" id="ARBA00023136"/>
    </source>
</evidence>
<feature type="transmembrane region" description="Helical" evidence="8">
    <location>
        <begin position="102"/>
        <end position="130"/>
    </location>
</feature>